<proteinExistence type="predicted"/>
<accession>A0A225DPC7</accession>
<gene>
    <name evidence="9" type="ORF">FRUB_00498</name>
    <name evidence="7" type="ORF">FRUB_05211</name>
    <name evidence="8" type="ORF">FRUB_05218</name>
    <name evidence="6" type="ORF">FRUB_05899</name>
    <name evidence="3" type="ORF">FRUB_06556</name>
    <name evidence="4" type="ORF">FRUB_06616</name>
    <name evidence="5" type="ORF">FRUB_06826</name>
    <name evidence="1" type="ORF">FRUB_09565</name>
    <name evidence="2" type="ORF">FRUB_09675</name>
</gene>
<evidence type="ECO:0000313" key="8">
    <source>
        <dbReference type="EMBL" id="OWK40299.1"/>
    </source>
</evidence>
<name>A0A225DPC7_9BACT</name>
<dbReference type="OrthoDB" id="291733at2"/>
<sequence>MDTLTLTPEQEQRADELYQRFQDLFCEEAKRVARLFASKSDDQLLGKTEFELRDRVHELAARSLQTALDERKKGGTRGRP</sequence>
<dbReference type="Proteomes" id="UP000214646">
    <property type="component" value="Unassembled WGS sequence"/>
</dbReference>
<dbReference type="EMBL" id="NIDE01000014">
    <property type="protein sequence ID" value="OWK37436.1"/>
    <property type="molecule type" value="Genomic_DNA"/>
</dbReference>
<evidence type="ECO:0000313" key="10">
    <source>
        <dbReference type="Proteomes" id="UP000214646"/>
    </source>
</evidence>
<organism evidence="6 10">
    <name type="scientific">Fimbriiglobus ruber</name>
    <dbReference type="NCBI Taxonomy" id="1908690"/>
    <lineage>
        <taxon>Bacteria</taxon>
        <taxon>Pseudomonadati</taxon>
        <taxon>Planctomycetota</taxon>
        <taxon>Planctomycetia</taxon>
        <taxon>Gemmatales</taxon>
        <taxon>Gemmataceae</taxon>
        <taxon>Fimbriiglobus</taxon>
    </lineage>
</organism>
<evidence type="ECO:0000313" key="3">
    <source>
        <dbReference type="EMBL" id="OWK37436.1"/>
    </source>
</evidence>
<dbReference type="AlphaFoldDB" id="A0A225DPC7"/>
<dbReference type="EMBL" id="NIDE01000019">
    <property type="protein sequence ID" value="OWK34723.1"/>
    <property type="molecule type" value="Genomic_DNA"/>
</dbReference>
<dbReference type="EMBL" id="NIDE01000008">
    <property type="protein sequence ID" value="OWK40292.1"/>
    <property type="molecule type" value="Genomic_DNA"/>
</dbReference>
<dbReference type="EMBL" id="NIDE01000008">
    <property type="protein sequence ID" value="OWK40299.1"/>
    <property type="molecule type" value="Genomic_DNA"/>
</dbReference>
<keyword evidence="10" id="KW-1185">Reference proteome</keyword>
<evidence type="ECO:0000313" key="1">
    <source>
        <dbReference type="EMBL" id="OWK34723.1"/>
    </source>
</evidence>
<dbReference type="EMBL" id="NIDE01000001">
    <property type="protein sequence ID" value="OWK46799.1"/>
    <property type="molecule type" value="Genomic_DNA"/>
</dbReference>
<evidence type="ECO:0000313" key="2">
    <source>
        <dbReference type="EMBL" id="OWK34833.1"/>
    </source>
</evidence>
<protein>
    <submittedName>
        <fullName evidence="6">Uncharacterized protein</fullName>
    </submittedName>
</protein>
<dbReference type="RefSeq" id="WP_088251981.1">
    <property type="nucleotide sequence ID" value="NZ_NIDE01000001.1"/>
</dbReference>
<reference evidence="10" key="1">
    <citation type="submission" date="2017-06" db="EMBL/GenBank/DDBJ databases">
        <title>Genome analysis of Fimbriiglobus ruber SP5, the first member of the order Planctomycetales with confirmed chitinolytic capability.</title>
        <authorList>
            <person name="Ravin N.V."/>
            <person name="Rakitin A.L."/>
            <person name="Ivanova A.A."/>
            <person name="Beletsky A.V."/>
            <person name="Kulichevskaya I.S."/>
            <person name="Mardanov A.V."/>
            <person name="Dedysh S.N."/>
        </authorList>
    </citation>
    <scope>NUCLEOTIDE SEQUENCE [LARGE SCALE GENOMIC DNA]</scope>
    <source>
        <strain evidence="10">SP5</strain>
    </source>
</reference>
<evidence type="ECO:0000313" key="9">
    <source>
        <dbReference type="EMBL" id="OWK46799.1"/>
    </source>
</evidence>
<evidence type="ECO:0000313" key="4">
    <source>
        <dbReference type="EMBL" id="OWK37496.1"/>
    </source>
</evidence>
<dbReference type="EMBL" id="NIDE01000014">
    <property type="protein sequence ID" value="OWK37496.1"/>
    <property type="molecule type" value="Genomic_DNA"/>
</dbReference>
<reference evidence="6" key="2">
    <citation type="journal article" date="2018" name="Appl. Environ. Microbiol.">
        <title>Genome Analysis of Fimbriiglobus ruber SP5(T), a Planctomycete with Confirmed Chitinolytic Capability.</title>
        <authorList>
            <person name="Ravin N.V."/>
            <person name="Rakitin A.L."/>
            <person name="Ivanova A.A."/>
            <person name="Beletsky A.V."/>
            <person name="Kulichevskaya I.S."/>
            <person name="Mardanov A.V."/>
            <person name="Dedysh S.N."/>
        </authorList>
    </citation>
    <scope>NUCLEOTIDE SEQUENCE</scope>
    <source>
        <strain evidence="6">SP5</strain>
    </source>
</reference>
<evidence type="ECO:0000313" key="5">
    <source>
        <dbReference type="EMBL" id="OWK37706.1"/>
    </source>
</evidence>
<dbReference type="EMBL" id="NIDE01000014">
    <property type="protein sequence ID" value="OWK37706.1"/>
    <property type="molecule type" value="Genomic_DNA"/>
</dbReference>
<evidence type="ECO:0000313" key="7">
    <source>
        <dbReference type="EMBL" id="OWK40292.1"/>
    </source>
</evidence>
<evidence type="ECO:0000313" key="6">
    <source>
        <dbReference type="EMBL" id="OWK39336.1"/>
    </source>
</evidence>
<dbReference type="EMBL" id="NIDE01000019">
    <property type="protein sequence ID" value="OWK34833.1"/>
    <property type="molecule type" value="Genomic_DNA"/>
</dbReference>
<comment type="caution">
    <text evidence="6">The sequence shown here is derived from an EMBL/GenBank/DDBJ whole genome shotgun (WGS) entry which is preliminary data.</text>
</comment>
<dbReference type="EMBL" id="NIDE01000010">
    <property type="protein sequence ID" value="OWK39336.1"/>
    <property type="molecule type" value="Genomic_DNA"/>
</dbReference>